<evidence type="ECO:0000259" key="6">
    <source>
        <dbReference type="Pfam" id="PF26091"/>
    </source>
</evidence>
<dbReference type="EMBL" id="DAKRPA010000082">
    <property type="protein sequence ID" value="DAZ99495.1"/>
    <property type="molecule type" value="Genomic_DNA"/>
</dbReference>
<feature type="domain" description="CCDC43 PWI-like" evidence="6">
    <location>
        <begin position="43"/>
        <end position="94"/>
    </location>
</feature>
<name>A0AAV2YZA8_9STRA</name>
<feature type="compositionally biased region" description="Polar residues" evidence="4">
    <location>
        <begin position="214"/>
        <end position="229"/>
    </location>
</feature>
<keyword evidence="8" id="KW-1185">Reference proteome</keyword>
<feature type="region of interest" description="Disordered" evidence="4">
    <location>
        <begin position="211"/>
        <end position="265"/>
    </location>
</feature>
<proteinExistence type="inferred from homology"/>
<evidence type="ECO:0000313" key="8">
    <source>
        <dbReference type="Proteomes" id="UP001146120"/>
    </source>
</evidence>
<feature type="non-terminal residue" evidence="7">
    <location>
        <position position="1"/>
    </location>
</feature>
<dbReference type="PANTHER" id="PTHR31684:SF2">
    <property type="entry name" value="COILED-COIL DOMAIN-CONTAINING PROTEIN 43"/>
    <property type="match status" value="1"/>
</dbReference>
<protein>
    <submittedName>
        <fullName evidence="7">Uncharacterized protein</fullName>
    </submittedName>
</protein>
<accession>A0AAV2YZA8</accession>
<dbReference type="InterPro" id="IPR027996">
    <property type="entry name" value="TEDC1_dom"/>
</dbReference>
<dbReference type="PANTHER" id="PTHR31684">
    <property type="entry name" value="COILED-COIL DOMAIN-CONTAINING PROTEIN 43"/>
    <property type="match status" value="1"/>
</dbReference>
<evidence type="ECO:0000256" key="4">
    <source>
        <dbReference type="SAM" id="MobiDB-lite"/>
    </source>
</evidence>
<keyword evidence="2 3" id="KW-0175">Coiled coil</keyword>
<gene>
    <name evidence="7" type="ORF">N0F65_001680</name>
</gene>
<dbReference type="Proteomes" id="UP001146120">
    <property type="component" value="Unassembled WGS sequence"/>
</dbReference>
<dbReference type="AlphaFoldDB" id="A0AAV2YZA8"/>
<dbReference type="InterPro" id="IPR058771">
    <property type="entry name" value="PWI_CCDC43"/>
</dbReference>
<feature type="domain" description="Tubulin epsilon and delta complex protein 1" evidence="5">
    <location>
        <begin position="407"/>
        <end position="577"/>
    </location>
</feature>
<reference evidence="7" key="2">
    <citation type="journal article" date="2023" name="Microbiol Resour">
        <title>Decontamination and Annotation of the Draft Genome Sequence of the Oomycete Lagenidium giganteum ARSEF 373.</title>
        <authorList>
            <person name="Morgan W.R."/>
            <person name="Tartar A."/>
        </authorList>
    </citation>
    <scope>NUCLEOTIDE SEQUENCE</scope>
    <source>
        <strain evidence="7">ARSEF 373</strain>
    </source>
</reference>
<comment type="caution">
    <text evidence="7">The sequence shown here is derived from an EMBL/GenBank/DDBJ whole genome shotgun (WGS) entry which is preliminary data.</text>
</comment>
<comment type="similarity">
    <text evidence="1">Belongs to the CCDC43 family.</text>
</comment>
<dbReference type="Pfam" id="PF14970">
    <property type="entry name" value="TEDC1"/>
    <property type="match status" value="1"/>
</dbReference>
<evidence type="ECO:0000256" key="1">
    <source>
        <dbReference type="ARBA" id="ARBA00005305"/>
    </source>
</evidence>
<sequence>SPAAYQTILSRTAKCAKLYLSKIANVENNSDRLAWQSNACQYTMEAWVRSKVEQLKLDADVYVDYAKGILEDEDTDVDERVQSVIGIFLGACDGLVSEETAQKLLNETTIIDDVNRILADVKKKQKVEEELRQAENELRDLRFREAERKEAELAAEKEREKALARQTMSREELAQREKLISAYGFSIISDFDEDGNILRVSDKDAASANLDGVAQNTNRARVQQAQASVRESMKKEHEKKVARAAREGSLAQGEGQEAHHEARETARSWLMPSLAQAPAPTPPQSESTPKAKAPGFAQLVRFGLESIGVTYISGDHLRRAKKNESTPREYLELWRVLYDVVCVVLVDFDVDVANVRACEDASSWEHDLLDVDAHAQRKEIVRHYLYEWGFVGAALYAEHVGTAEPPSTVLLLALVWLFAHSNFFHRQRAAILSLNGGVTAARLPPYPNGRFAQDVVLDPATVNAVIDLVCQSPNQAHLPAERGSDLEQEVQKAHMAFGRLRNRLRDLLATHRLEGRLRTRIADEMENVNMDDQEAACCFYALQLLTQSKQIMDEHIRLLQLSVEMLEQEKLLYKWVNGLLLKPELLRVEISGGVRNVSEGANHNQLATWWPQLQAHISATQRAFTERQAIAQEMSTLYNNEWKKWKAAVKTATQKVRMQDKMEKLTAEIETSELFDIDKMFLQAKPLTQLDQKASIPTPPSGPASLEAIASSDDLERLKSQLQEVLDEITTQYCNVILI</sequence>
<evidence type="ECO:0000313" key="7">
    <source>
        <dbReference type="EMBL" id="DAZ99495.1"/>
    </source>
</evidence>
<reference evidence="7" key="1">
    <citation type="submission" date="2022-11" db="EMBL/GenBank/DDBJ databases">
        <authorList>
            <person name="Morgan W.R."/>
            <person name="Tartar A."/>
        </authorList>
    </citation>
    <scope>NUCLEOTIDE SEQUENCE</scope>
    <source>
        <strain evidence="7">ARSEF 373</strain>
    </source>
</reference>
<evidence type="ECO:0000259" key="5">
    <source>
        <dbReference type="Pfam" id="PF14970"/>
    </source>
</evidence>
<organism evidence="7 8">
    <name type="scientific">Lagenidium giganteum</name>
    <dbReference type="NCBI Taxonomy" id="4803"/>
    <lineage>
        <taxon>Eukaryota</taxon>
        <taxon>Sar</taxon>
        <taxon>Stramenopiles</taxon>
        <taxon>Oomycota</taxon>
        <taxon>Peronosporomycetes</taxon>
        <taxon>Pythiales</taxon>
        <taxon>Pythiaceae</taxon>
    </lineage>
</organism>
<feature type="coiled-coil region" evidence="3">
    <location>
        <begin position="117"/>
        <end position="166"/>
    </location>
</feature>
<feature type="compositionally biased region" description="Basic and acidic residues" evidence="4">
    <location>
        <begin position="231"/>
        <end position="246"/>
    </location>
</feature>
<evidence type="ECO:0000256" key="3">
    <source>
        <dbReference type="SAM" id="Coils"/>
    </source>
</evidence>
<dbReference type="Pfam" id="PF26091">
    <property type="entry name" value="PWI_CCDC43"/>
    <property type="match status" value="1"/>
</dbReference>
<dbReference type="InterPro" id="IPR037666">
    <property type="entry name" value="CCDC43"/>
</dbReference>
<evidence type="ECO:0000256" key="2">
    <source>
        <dbReference type="ARBA" id="ARBA00023054"/>
    </source>
</evidence>
<feature type="compositionally biased region" description="Basic and acidic residues" evidence="4">
    <location>
        <begin position="256"/>
        <end position="265"/>
    </location>
</feature>